<protein>
    <submittedName>
        <fullName evidence="4">Uncharacterized protein</fullName>
    </submittedName>
</protein>
<keyword evidence="5" id="KW-1185">Reference proteome</keyword>
<accession>A0A2T1GNR1</accession>
<evidence type="ECO:0000313" key="5">
    <source>
        <dbReference type="Proteomes" id="UP000238937"/>
    </source>
</evidence>
<dbReference type="InterPro" id="IPR011990">
    <property type="entry name" value="TPR-like_helical_dom_sf"/>
</dbReference>
<comment type="caution">
    <text evidence="4">The sequence shown here is derived from an EMBL/GenBank/DDBJ whole genome shotgun (WGS) entry which is preliminary data.</text>
</comment>
<dbReference type="SUPFAM" id="SSF48452">
    <property type="entry name" value="TPR-like"/>
    <property type="match status" value="1"/>
</dbReference>
<evidence type="ECO:0000256" key="3">
    <source>
        <dbReference type="PROSITE-ProRule" id="PRU00339"/>
    </source>
</evidence>
<organism evidence="4 5">
    <name type="scientific">Chamaesiphon polymorphus CCALA 037</name>
    <dbReference type="NCBI Taxonomy" id="2107692"/>
    <lineage>
        <taxon>Bacteria</taxon>
        <taxon>Bacillati</taxon>
        <taxon>Cyanobacteriota</taxon>
        <taxon>Cyanophyceae</taxon>
        <taxon>Gomontiellales</taxon>
        <taxon>Chamaesiphonaceae</taxon>
        <taxon>Chamaesiphon</taxon>
    </lineage>
</organism>
<dbReference type="SMART" id="SM00028">
    <property type="entry name" value="TPR"/>
    <property type="match status" value="2"/>
</dbReference>
<reference evidence="4 5" key="1">
    <citation type="submission" date="2018-03" db="EMBL/GenBank/DDBJ databases">
        <title>The ancient ancestry and fast evolution of plastids.</title>
        <authorList>
            <person name="Moore K.R."/>
            <person name="Magnabosco C."/>
            <person name="Momper L."/>
            <person name="Gold D.A."/>
            <person name="Bosak T."/>
            <person name="Fournier G.P."/>
        </authorList>
    </citation>
    <scope>NUCLEOTIDE SEQUENCE [LARGE SCALE GENOMIC DNA]</scope>
    <source>
        <strain evidence="4 5">CCALA 037</strain>
    </source>
</reference>
<dbReference type="EMBL" id="PVWO01000002">
    <property type="protein sequence ID" value="PSB59576.1"/>
    <property type="molecule type" value="Genomic_DNA"/>
</dbReference>
<dbReference type="InterPro" id="IPR019734">
    <property type="entry name" value="TPR_rpt"/>
</dbReference>
<dbReference type="PANTHER" id="PTHR44858:SF1">
    <property type="entry name" value="UDP-N-ACETYLGLUCOSAMINE--PEPTIDE N-ACETYLGLUCOSAMINYLTRANSFERASE SPINDLY-RELATED"/>
    <property type="match status" value="1"/>
</dbReference>
<dbReference type="GO" id="GO:0046813">
    <property type="term" value="P:receptor-mediated virion attachment to host cell"/>
    <property type="evidence" value="ECO:0007669"/>
    <property type="project" value="TreeGrafter"/>
</dbReference>
<evidence type="ECO:0000256" key="2">
    <source>
        <dbReference type="ARBA" id="ARBA00022803"/>
    </source>
</evidence>
<keyword evidence="2 3" id="KW-0802">TPR repeat</keyword>
<sequence length="184" mass="20839">MTIFSLTIANWELNIEYSTLAAARLKFDKGDYTGAISLYNLEIESDEQNAESIFERGKCHQFLGNYSQAIADYNRSLFIDPVGGASQNENRAEVYYMLGLLHDLFGRRSLAAFNYCRTITLDPNHAEARVSLSFANYNLYGVESVLVDLRVALDLFLKQKNYSRAKDMIDSIGMLSSQIDLVFD</sequence>
<name>A0A2T1GNR1_9CYAN</name>
<gene>
    <name evidence="4" type="ORF">C7B77_00290</name>
</gene>
<dbReference type="OrthoDB" id="9779889at2"/>
<keyword evidence="1" id="KW-0677">Repeat</keyword>
<feature type="repeat" description="TPR" evidence="3">
    <location>
        <begin position="92"/>
        <end position="125"/>
    </location>
</feature>
<dbReference type="InterPro" id="IPR050498">
    <property type="entry name" value="Ycf3"/>
</dbReference>
<dbReference type="AlphaFoldDB" id="A0A2T1GNR1"/>
<proteinExistence type="predicted"/>
<evidence type="ECO:0000256" key="1">
    <source>
        <dbReference type="ARBA" id="ARBA00022737"/>
    </source>
</evidence>
<dbReference type="Gene3D" id="1.25.40.10">
    <property type="entry name" value="Tetratricopeptide repeat domain"/>
    <property type="match status" value="2"/>
</dbReference>
<dbReference type="Pfam" id="PF13181">
    <property type="entry name" value="TPR_8"/>
    <property type="match status" value="2"/>
</dbReference>
<dbReference type="GO" id="GO:0009279">
    <property type="term" value="C:cell outer membrane"/>
    <property type="evidence" value="ECO:0007669"/>
    <property type="project" value="TreeGrafter"/>
</dbReference>
<dbReference type="Proteomes" id="UP000238937">
    <property type="component" value="Unassembled WGS sequence"/>
</dbReference>
<dbReference type="RefSeq" id="WP_106299322.1">
    <property type="nucleotide sequence ID" value="NZ_PVWO01000002.1"/>
</dbReference>
<dbReference type="PANTHER" id="PTHR44858">
    <property type="entry name" value="TETRATRICOPEPTIDE REPEAT PROTEIN 6"/>
    <property type="match status" value="1"/>
</dbReference>
<dbReference type="PROSITE" id="PS50005">
    <property type="entry name" value="TPR"/>
    <property type="match status" value="2"/>
</dbReference>
<evidence type="ECO:0000313" key="4">
    <source>
        <dbReference type="EMBL" id="PSB59576.1"/>
    </source>
</evidence>
<feature type="repeat" description="TPR" evidence="3">
    <location>
        <begin position="50"/>
        <end position="83"/>
    </location>
</feature>